<dbReference type="Proteomes" id="UP000095286">
    <property type="component" value="Unplaced"/>
</dbReference>
<dbReference type="WBParaSite" id="RSKR_0000865700.1">
    <property type="protein sequence ID" value="RSKR_0000865700.1"/>
    <property type="gene ID" value="RSKR_0000865700"/>
</dbReference>
<proteinExistence type="predicted"/>
<sequence>MSMYLLLVAVFVASVYGFPQYGGESNYVSGDVGNNYVTGDVGSNYEYYSSYTDTHQYNQNNAGPSYPYYQPAPGFLNGHDMSKHQLPAPKSAYEFCFKPVYKFYVRRSHTFISFCVQYAKNINRVPFYPKVPTTTTAFQTTTMPTTMSTTSVVSTSPTTTPVAFDVVDVNEFADLESITAVAGETTTPFAGETTTPFAGETTTPLAGETTTPLAGETTTTEDILV</sequence>
<accession>A0AC35U943</accession>
<name>A0AC35U943_9BILA</name>
<organism evidence="1 2">
    <name type="scientific">Rhabditophanes sp. KR3021</name>
    <dbReference type="NCBI Taxonomy" id="114890"/>
    <lineage>
        <taxon>Eukaryota</taxon>
        <taxon>Metazoa</taxon>
        <taxon>Ecdysozoa</taxon>
        <taxon>Nematoda</taxon>
        <taxon>Chromadorea</taxon>
        <taxon>Rhabditida</taxon>
        <taxon>Tylenchina</taxon>
        <taxon>Panagrolaimomorpha</taxon>
        <taxon>Strongyloidoidea</taxon>
        <taxon>Alloionematidae</taxon>
        <taxon>Rhabditophanes</taxon>
    </lineage>
</organism>
<evidence type="ECO:0000313" key="2">
    <source>
        <dbReference type="WBParaSite" id="RSKR_0000865700.1"/>
    </source>
</evidence>
<evidence type="ECO:0000313" key="1">
    <source>
        <dbReference type="Proteomes" id="UP000095286"/>
    </source>
</evidence>
<protein>
    <submittedName>
        <fullName evidence="2">Secreted protein</fullName>
    </submittedName>
</protein>
<reference evidence="2" key="1">
    <citation type="submission" date="2016-11" db="UniProtKB">
        <authorList>
            <consortium name="WormBaseParasite"/>
        </authorList>
    </citation>
    <scope>IDENTIFICATION</scope>
    <source>
        <strain evidence="2">KR3021</strain>
    </source>
</reference>